<dbReference type="PANTHER" id="PTHR12756:SF11">
    <property type="entry name" value="CYTOSOLIC CARBOXYPEPTIDASE 1"/>
    <property type="match status" value="1"/>
</dbReference>
<comment type="cofactor">
    <cofactor evidence="1">
        <name>Zn(2+)</name>
        <dbReference type="ChEBI" id="CHEBI:29105"/>
    </cofactor>
</comment>
<evidence type="ECO:0000313" key="5">
    <source>
        <dbReference type="EMBL" id="CAD8058825.1"/>
    </source>
</evidence>
<proteinExistence type="inferred from homology"/>
<organism evidence="5 6">
    <name type="scientific">Paramecium sonneborni</name>
    <dbReference type="NCBI Taxonomy" id="65129"/>
    <lineage>
        <taxon>Eukaryota</taxon>
        <taxon>Sar</taxon>
        <taxon>Alveolata</taxon>
        <taxon>Ciliophora</taxon>
        <taxon>Intramacronucleata</taxon>
        <taxon>Oligohymenophorea</taxon>
        <taxon>Peniculida</taxon>
        <taxon>Parameciidae</taxon>
        <taxon>Paramecium</taxon>
    </lineage>
</organism>
<feature type="domain" description="Peptidase M14" evidence="4">
    <location>
        <begin position="164"/>
        <end position="406"/>
    </location>
</feature>
<dbReference type="GO" id="GO:0006508">
    <property type="term" value="P:proteolysis"/>
    <property type="evidence" value="ECO:0007669"/>
    <property type="project" value="InterPro"/>
</dbReference>
<gene>
    <name evidence="5" type="ORF">PSON_ATCC_30995.1.T0120433</name>
</gene>
<evidence type="ECO:0000259" key="4">
    <source>
        <dbReference type="PROSITE" id="PS52035"/>
    </source>
</evidence>
<evidence type="ECO:0000256" key="1">
    <source>
        <dbReference type="ARBA" id="ARBA00001947"/>
    </source>
</evidence>
<dbReference type="PANTHER" id="PTHR12756">
    <property type="entry name" value="CYTOSOLIC CARBOXYPEPTIDASE"/>
    <property type="match status" value="1"/>
</dbReference>
<dbReference type="GO" id="GO:0008270">
    <property type="term" value="F:zinc ion binding"/>
    <property type="evidence" value="ECO:0007669"/>
    <property type="project" value="InterPro"/>
</dbReference>
<evidence type="ECO:0000256" key="3">
    <source>
        <dbReference type="PROSITE-ProRule" id="PRU01379"/>
    </source>
</evidence>
<dbReference type="AlphaFoldDB" id="A0A8S1KXY4"/>
<name>A0A8S1KXY4_9CILI</name>
<dbReference type="InterPro" id="IPR050821">
    <property type="entry name" value="Cytosolic_carboxypeptidase"/>
</dbReference>
<dbReference type="Proteomes" id="UP000692954">
    <property type="component" value="Unassembled WGS sequence"/>
</dbReference>
<dbReference type="GO" id="GO:0004181">
    <property type="term" value="F:metallocarboxypeptidase activity"/>
    <property type="evidence" value="ECO:0007669"/>
    <property type="project" value="InterPro"/>
</dbReference>
<comment type="similarity">
    <text evidence="2 3">Belongs to the peptidase M14 family.</text>
</comment>
<protein>
    <recommendedName>
        <fullName evidence="4">Peptidase M14 domain-containing protein</fullName>
    </recommendedName>
</protein>
<evidence type="ECO:0000313" key="6">
    <source>
        <dbReference type="Proteomes" id="UP000692954"/>
    </source>
</evidence>
<comment type="caution">
    <text evidence="5">The sequence shown here is derived from an EMBL/GenBank/DDBJ whole genome shotgun (WGS) entry which is preliminary data.</text>
</comment>
<reference evidence="5" key="1">
    <citation type="submission" date="2021-01" db="EMBL/GenBank/DDBJ databases">
        <authorList>
            <consortium name="Genoscope - CEA"/>
            <person name="William W."/>
        </authorList>
    </citation>
    <scope>NUCLEOTIDE SEQUENCE</scope>
</reference>
<dbReference type="Pfam" id="PF00246">
    <property type="entry name" value="Peptidase_M14"/>
    <property type="match status" value="1"/>
</dbReference>
<accession>A0A8S1KXY4</accession>
<dbReference type="PROSITE" id="PS52035">
    <property type="entry name" value="PEPTIDASE_M14"/>
    <property type="match status" value="1"/>
</dbReference>
<keyword evidence="6" id="KW-1185">Reference proteome</keyword>
<dbReference type="InterPro" id="IPR000834">
    <property type="entry name" value="Peptidase_M14"/>
</dbReference>
<dbReference type="OrthoDB" id="10253041at2759"/>
<dbReference type="EMBL" id="CAJJDN010000012">
    <property type="protein sequence ID" value="CAD8058825.1"/>
    <property type="molecule type" value="Genomic_DNA"/>
</dbReference>
<evidence type="ECO:0000256" key="2">
    <source>
        <dbReference type="ARBA" id="ARBA00005988"/>
    </source>
</evidence>
<sequence>MNKKLQLITNHNYSVINYLKVFHKKLQLLDTIIQPQSNQLNAQLTFISPLIQIYSLFDSSNLFYLTEDQETINILLNSDSNTNGCTQWFHFQVRALKPTVTIKFKILNNRRSKQLLTNSKPYTSKSTCFDLHYYRTNIHHPYYANDDQYISQYQKLMAFYTLEFKFTFTDDDIITFAYAEPYPLSRALQLRDHKTIGHTQLNNPIIQIKRGKAKQYVVILARQHPSETSGSFVVEELINIIDSSKYRYIIYPMVNPDGVFLGNSRCNLHGVDLNRKWINPQFSSEPEVYLIKQSLEKYKQKIVMMVDLHGHSTQQNYFIFGCANNENNNNEIKSFIAQFQNHSLFNLKCCSLETQANRKNTARQTFWYQYKVQFSITIEISLFGTENGRFTNTDYKEIAKQIFNSIENCNEPISDQIQLPMIENLGNDQNDSESECDEDFVLDMVLKKNKYYDNKRFLIKQKTVQGETQCLQQSEQDQKLKQLLLPKLKTIKSMTKSEHKQQTKMEHENQVKLKQDSFQKNFNIINYFPQRNTQPKRMSSIKKEFNLNKNPQIKVEQLKKYLII</sequence>
<feature type="active site" description="Proton donor/acceptor" evidence="3">
    <location>
        <position position="379"/>
    </location>
</feature>